<name>A0A1H3X1A4_9BURK</name>
<accession>A0A1H3X1A4</accession>
<dbReference type="Proteomes" id="UP000199002">
    <property type="component" value="Unassembled WGS sequence"/>
</dbReference>
<sequence>MKQVCLYDSPALYPHCNPLHLITMATQTIQTDLYKLYPSPRNTVRDVFEYQVFVPHPYAIIDLAAMELAGKTTLFAACRLSDMKMGQLVTFALAADQAKFERLFTPD</sequence>
<evidence type="ECO:0000313" key="1">
    <source>
        <dbReference type="EMBL" id="SDZ92402.1"/>
    </source>
</evidence>
<keyword evidence="2" id="KW-1185">Reference proteome</keyword>
<evidence type="ECO:0000313" key="2">
    <source>
        <dbReference type="Proteomes" id="UP000199002"/>
    </source>
</evidence>
<organism evidence="1 2">
    <name type="scientific">Acidovorax soli</name>
    <dbReference type="NCBI Taxonomy" id="592050"/>
    <lineage>
        <taxon>Bacteria</taxon>
        <taxon>Pseudomonadati</taxon>
        <taxon>Pseudomonadota</taxon>
        <taxon>Betaproteobacteria</taxon>
        <taxon>Burkholderiales</taxon>
        <taxon>Comamonadaceae</taxon>
        <taxon>Acidovorax</taxon>
    </lineage>
</organism>
<dbReference type="STRING" id="592050.SAMN05421875_103134"/>
<gene>
    <name evidence="1" type="ORF">SAMN05421875_103134</name>
</gene>
<proteinExistence type="predicted"/>
<dbReference type="EMBL" id="FNQJ01000003">
    <property type="protein sequence ID" value="SDZ92402.1"/>
    <property type="molecule type" value="Genomic_DNA"/>
</dbReference>
<protein>
    <submittedName>
        <fullName evidence="1">Uncharacterized protein</fullName>
    </submittedName>
</protein>
<reference evidence="2" key="1">
    <citation type="submission" date="2016-10" db="EMBL/GenBank/DDBJ databases">
        <authorList>
            <person name="Varghese N."/>
            <person name="Submissions S."/>
        </authorList>
    </citation>
    <scope>NUCLEOTIDE SEQUENCE [LARGE SCALE GENOMIC DNA]</scope>
    <source>
        <strain evidence="2">DSM 25157</strain>
    </source>
</reference>
<dbReference type="AlphaFoldDB" id="A0A1H3X1A4"/>